<dbReference type="Pfam" id="PF02283">
    <property type="entry name" value="CobU"/>
    <property type="match status" value="1"/>
</dbReference>
<evidence type="ECO:0000256" key="12">
    <source>
        <dbReference type="ARBA" id="ARBA00022741"/>
    </source>
</evidence>
<sequence length="166" mass="19091">MKTLFIGGIKSGKSFNAEKFILTNTNTNEKPIYLATTEFFDDEMRDKVFHHKKTRGDNFITLEEPLSLYEVLESKKSPVLIECVSMWINNMFYHKKSYEQMEEEITKLLSLNLDLVFVLNDVGSSVVSENKLVREFVNINGKLSQLIADRCDNVYHVIAGISSKIK</sequence>
<dbReference type="SUPFAM" id="SSF52540">
    <property type="entry name" value="P-loop containing nucleoside triphosphate hydrolases"/>
    <property type="match status" value="1"/>
</dbReference>
<dbReference type="PIRSF" id="PIRSF006135">
    <property type="entry name" value="CobU"/>
    <property type="match status" value="1"/>
</dbReference>
<proteinExistence type="inferred from homology"/>
<keyword evidence="10" id="KW-0169">Cobalamin biosynthesis</keyword>
<keyword evidence="11 18" id="KW-0808">Transferase</keyword>
<evidence type="ECO:0000256" key="14">
    <source>
        <dbReference type="ARBA" id="ARBA00022840"/>
    </source>
</evidence>
<keyword evidence="12" id="KW-0547">Nucleotide-binding</keyword>
<evidence type="ECO:0000256" key="7">
    <source>
        <dbReference type="ARBA" id="ARBA00007490"/>
    </source>
</evidence>
<reference evidence="18" key="1">
    <citation type="submission" date="2016-10" db="EMBL/GenBank/DDBJ databases">
        <authorList>
            <person name="de Groot N.N."/>
        </authorList>
    </citation>
    <scope>NUCLEOTIDE SEQUENCE</scope>
</reference>
<dbReference type="GO" id="GO:0009236">
    <property type="term" value="P:cobalamin biosynthetic process"/>
    <property type="evidence" value="ECO:0007669"/>
    <property type="project" value="UniProtKB-KW"/>
</dbReference>
<accession>A0A1W1CAM9</accession>
<evidence type="ECO:0000256" key="3">
    <source>
        <dbReference type="ARBA" id="ARBA00001522"/>
    </source>
</evidence>
<dbReference type="EC" id="2.7.1.156" evidence="8"/>
<evidence type="ECO:0000256" key="10">
    <source>
        <dbReference type="ARBA" id="ARBA00022573"/>
    </source>
</evidence>
<dbReference type="Gene3D" id="3.40.50.300">
    <property type="entry name" value="P-loop containing nucleotide triphosphate hydrolases"/>
    <property type="match status" value="1"/>
</dbReference>
<evidence type="ECO:0000256" key="15">
    <source>
        <dbReference type="ARBA" id="ARBA00023134"/>
    </source>
</evidence>
<dbReference type="InterPro" id="IPR003203">
    <property type="entry name" value="CobU/CobP"/>
</dbReference>
<keyword evidence="18" id="KW-0548">Nucleotidyltransferase</keyword>
<protein>
    <recommendedName>
        <fullName evidence="16">Adenosylcobinamide kinase</fullName>
        <ecNumber evidence="8">2.7.1.156</ecNumber>
        <ecNumber evidence="9">2.7.7.62</ecNumber>
    </recommendedName>
    <alternativeName>
        <fullName evidence="17">Adenosylcobinamide-phosphate guanylyltransferase</fullName>
    </alternativeName>
</protein>
<evidence type="ECO:0000256" key="5">
    <source>
        <dbReference type="ARBA" id="ARBA00004692"/>
    </source>
</evidence>
<evidence type="ECO:0000256" key="11">
    <source>
        <dbReference type="ARBA" id="ARBA00022679"/>
    </source>
</evidence>
<name>A0A1W1CAM9_9ZZZZ</name>
<evidence type="ECO:0000313" key="18">
    <source>
        <dbReference type="EMBL" id="SFV62819.1"/>
    </source>
</evidence>
<dbReference type="PANTHER" id="PTHR34848">
    <property type="match status" value="1"/>
</dbReference>
<gene>
    <name evidence="18" type="ORF">MNB_SM-4-1815</name>
</gene>
<comment type="pathway">
    <text evidence="5">Cofactor biosynthesis; adenosylcobalamin biosynthesis; adenosylcobalamin from cob(II)yrinate a,c-diamide: step 6/7.</text>
</comment>
<evidence type="ECO:0000256" key="17">
    <source>
        <dbReference type="ARBA" id="ARBA00030571"/>
    </source>
</evidence>
<dbReference type="AlphaFoldDB" id="A0A1W1CAM9"/>
<evidence type="ECO:0000256" key="16">
    <source>
        <dbReference type="ARBA" id="ARBA00029570"/>
    </source>
</evidence>
<keyword evidence="14" id="KW-0067">ATP-binding</keyword>
<dbReference type="CDD" id="cd00544">
    <property type="entry name" value="CobU"/>
    <property type="match status" value="1"/>
</dbReference>
<evidence type="ECO:0000256" key="4">
    <source>
        <dbReference type="ARBA" id="ARBA00003889"/>
    </source>
</evidence>
<dbReference type="GO" id="GO:0005525">
    <property type="term" value="F:GTP binding"/>
    <property type="evidence" value="ECO:0007669"/>
    <property type="project" value="UniProtKB-KW"/>
</dbReference>
<evidence type="ECO:0000256" key="1">
    <source>
        <dbReference type="ARBA" id="ARBA00000312"/>
    </source>
</evidence>
<comment type="function">
    <text evidence="4">Catalyzes ATP-dependent phosphorylation of adenosylcobinamide and addition of GMP to adenosylcobinamide phosphate.</text>
</comment>
<dbReference type="EC" id="2.7.7.62" evidence="9"/>
<evidence type="ECO:0000256" key="9">
    <source>
        <dbReference type="ARBA" id="ARBA00012523"/>
    </source>
</evidence>
<keyword evidence="13" id="KW-0418">Kinase</keyword>
<organism evidence="18">
    <name type="scientific">hydrothermal vent metagenome</name>
    <dbReference type="NCBI Taxonomy" id="652676"/>
    <lineage>
        <taxon>unclassified sequences</taxon>
        <taxon>metagenomes</taxon>
        <taxon>ecological metagenomes</taxon>
    </lineage>
</organism>
<dbReference type="PANTHER" id="PTHR34848:SF1">
    <property type="entry name" value="BIFUNCTIONAL ADENOSYLCOBALAMIN BIOSYNTHESIS PROTEIN COBU"/>
    <property type="match status" value="1"/>
</dbReference>
<dbReference type="InterPro" id="IPR027417">
    <property type="entry name" value="P-loop_NTPase"/>
</dbReference>
<comment type="catalytic activity">
    <reaction evidence="2">
        <text>adenosylcob(III)inamide phosphate + GTP + H(+) = adenosylcob(III)inamide-GDP + diphosphate</text>
        <dbReference type="Rhea" id="RHEA:22712"/>
        <dbReference type="ChEBI" id="CHEBI:15378"/>
        <dbReference type="ChEBI" id="CHEBI:33019"/>
        <dbReference type="ChEBI" id="CHEBI:37565"/>
        <dbReference type="ChEBI" id="CHEBI:58502"/>
        <dbReference type="ChEBI" id="CHEBI:60487"/>
        <dbReference type="EC" id="2.7.7.62"/>
    </reaction>
</comment>
<comment type="catalytic activity">
    <reaction evidence="3">
        <text>adenosylcob(III)inamide + GTP = adenosylcob(III)inamide phosphate + GDP + H(+)</text>
        <dbReference type="Rhea" id="RHEA:15765"/>
        <dbReference type="ChEBI" id="CHEBI:2480"/>
        <dbReference type="ChEBI" id="CHEBI:15378"/>
        <dbReference type="ChEBI" id="CHEBI:37565"/>
        <dbReference type="ChEBI" id="CHEBI:58189"/>
        <dbReference type="ChEBI" id="CHEBI:58502"/>
        <dbReference type="EC" id="2.7.1.156"/>
    </reaction>
</comment>
<evidence type="ECO:0000256" key="13">
    <source>
        <dbReference type="ARBA" id="ARBA00022777"/>
    </source>
</evidence>
<dbReference type="GO" id="GO:0005524">
    <property type="term" value="F:ATP binding"/>
    <property type="evidence" value="ECO:0007669"/>
    <property type="project" value="UniProtKB-KW"/>
</dbReference>
<evidence type="ECO:0000256" key="6">
    <source>
        <dbReference type="ARBA" id="ARBA00005159"/>
    </source>
</evidence>
<keyword evidence="15" id="KW-0342">GTP-binding</keyword>
<comment type="catalytic activity">
    <reaction evidence="1">
        <text>adenosylcob(III)inamide + ATP = adenosylcob(III)inamide phosphate + ADP + H(+)</text>
        <dbReference type="Rhea" id="RHEA:15769"/>
        <dbReference type="ChEBI" id="CHEBI:2480"/>
        <dbReference type="ChEBI" id="CHEBI:15378"/>
        <dbReference type="ChEBI" id="CHEBI:30616"/>
        <dbReference type="ChEBI" id="CHEBI:58502"/>
        <dbReference type="ChEBI" id="CHEBI:456216"/>
        <dbReference type="EC" id="2.7.1.156"/>
    </reaction>
</comment>
<comment type="similarity">
    <text evidence="7">Belongs to the CobU/CobP family.</text>
</comment>
<evidence type="ECO:0000256" key="8">
    <source>
        <dbReference type="ARBA" id="ARBA00012016"/>
    </source>
</evidence>
<dbReference type="GO" id="GO:0008820">
    <property type="term" value="F:cobinamide phosphate guanylyltransferase activity"/>
    <property type="evidence" value="ECO:0007669"/>
    <property type="project" value="UniProtKB-EC"/>
</dbReference>
<dbReference type="GO" id="GO:0043752">
    <property type="term" value="F:adenosylcobinamide kinase activity"/>
    <property type="evidence" value="ECO:0007669"/>
    <property type="project" value="UniProtKB-EC"/>
</dbReference>
<dbReference type="EMBL" id="FPHF01000067">
    <property type="protein sequence ID" value="SFV62819.1"/>
    <property type="molecule type" value="Genomic_DNA"/>
</dbReference>
<evidence type="ECO:0000256" key="2">
    <source>
        <dbReference type="ARBA" id="ARBA00000711"/>
    </source>
</evidence>
<comment type="pathway">
    <text evidence="6">Cofactor biosynthesis; adenosylcobalamin biosynthesis; adenosylcobalamin from cob(II)yrinate a,c-diamide: step 5/7.</text>
</comment>